<keyword evidence="2" id="KW-0604">Photosystem II</keyword>
<feature type="domain" description="Photosynthesis system II assembly factor Ycf48/Hcf136-like" evidence="3">
    <location>
        <begin position="9"/>
        <end position="125"/>
    </location>
</feature>
<evidence type="ECO:0000313" key="4">
    <source>
        <dbReference type="EMBL" id="KAK3250245.1"/>
    </source>
</evidence>
<feature type="domain" description="Photosynthesis system II assembly factor Ycf48/Hcf136-like" evidence="3">
    <location>
        <begin position="139"/>
        <end position="213"/>
    </location>
</feature>
<comment type="caution">
    <text evidence="4">The sequence shown here is derived from an EMBL/GenBank/DDBJ whole genome shotgun (WGS) entry which is preliminary data.</text>
</comment>
<dbReference type="PANTHER" id="PTHR47199:SF2">
    <property type="entry name" value="PHOTOSYSTEM II STABILITY_ASSEMBLY FACTOR HCF136, CHLOROPLASTIC"/>
    <property type="match status" value="1"/>
</dbReference>
<keyword evidence="5" id="KW-1185">Reference proteome</keyword>
<name>A0AAE0CAA3_9CHLO</name>
<protein>
    <recommendedName>
        <fullName evidence="3">Photosynthesis system II assembly factor Ycf48/Hcf136-like domain-containing protein</fullName>
    </recommendedName>
</protein>
<dbReference type="SUPFAM" id="SSF110296">
    <property type="entry name" value="Oligoxyloglucan reducing end-specific cellobiohydrolase"/>
    <property type="match status" value="1"/>
</dbReference>
<dbReference type="EMBL" id="LGRX02026827">
    <property type="protein sequence ID" value="KAK3250245.1"/>
    <property type="molecule type" value="Genomic_DNA"/>
</dbReference>
<evidence type="ECO:0000256" key="1">
    <source>
        <dbReference type="ARBA" id="ARBA00022531"/>
    </source>
</evidence>
<dbReference type="Proteomes" id="UP001190700">
    <property type="component" value="Unassembled WGS sequence"/>
</dbReference>
<dbReference type="Pfam" id="PF14870">
    <property type="entry name" value="PSII_BNR"/>
    <property type="match status" value="2"/>
</dbReference>
<evidence type="ECO:0000259" key="3">
    <source>
        <dbReference type="Pfam" id="PF14870"/>
    </source>
</evidence>
<keyword evidence="1" id="KW-0602">Photosynthesis</keyword>
<dbReference type="GO" id="GO:0009523">
    <property type="term" value="C:photosystem II"/>
    <property type="evidence" value="ECO:0007669"/>
    <property type="project" value="UniProtKB-KW"/>
</dbReference>
<organism evidence="4 5">
    <name type="scientific">Cymbomonas tetramitiformis</name>
    <dbReference type="NCBI Taxonomy" id="36881"/>
    <lineage>
        <taxon>Eukaryota</taxon>
        <taxon>Viridiplantae</taxon>
        <taxon>Chlorophyta</taxon>
        <taxon>Pyramimonadophyceae</taxon>
        <taxon>Pyramimonadales</taxon>
        <taxon>Pyramimonadaceae</taxon>
        <taxon>Cymbomonas</taxon>
    </lineage>
</organism>
<dbReference type="GO" id="GO:0015979">
    <property type="term" value="P:photosynthesis"/>
    <property type="evidence" value="ECO:0007669"/>
    <property type="project" value="UniProtKB-KW"/>
</dbReference>
<evidence type="ECO:0000313" key="5">
    <source>
        <dbReference type="Proteomes" id="UP001190700"/>
    </source>
</evidence>
<dbReference type="InterPro" id="IPR028203">
    <property type="entry name" value="PSII_CF48-like_dom"/>
</dbReference>
<reference evidence="4 5" key="1">
    <citation type="journal article" date="2015" name="Genome Biol. Evol.">
        <title>Comparative Genomics of a Bacterivorous Green Alga Reveals Evolutionary Causalities and Consequences of Phago-Mixotrophic Mode of Nutrition.</title>
        <authorList>
            <person name="Burns J.A."/>
            <person name="Paasch A."/>
            <person name="Narechania A."/>
            <person name="Kim E."/>
        </authorList>
    </citation>
    <scope>NUCLEOTIDE SEQUENCE [LARGE SCALE GENOMIC DNA]</scope>
    <source>
        <strain evidence="4 5">PLY_AMNH</strain>
    </source>
</reference>
<gene>
    <name evidence="4" type="ORF">CYMTET_40368</name>
</gene>
<dbReference type="AlphaFoldDB" id="A0AAE0CAA3"/>
<accession>A0AAE0CAA3</accession>
<dbReference type="InterPro" id="IPR015943">
    <property type="entry name" value="WD40/YVTN_repeat-like_dom_sf"/>
</dbReference>
<evidence type="ECO:0000256" key="2">
    <source>
        <dbReference type="ARBA" id="ARBA00023276"/>
    </source>
</evidence>
<sequence>MTQRDDSGVLHDVDFVSETLGWVVGENAVILHTDDGGDTWGYQHAQGGSEVTWNAVSFATPSRGWVVGTGGRIAFTGNSGQSWRAQQSGTTEQLNDVFAMDASTVWACGMFGVVLYTDDAGSTWSTKPIYIHNEGYSNQALYGMFFASTEVGWVVGWPGRILKTSDAGATWSLQASAVTAQTLHAVFFRGENGWAVGEGGTILATKDAGQQWDPQYCDTVYALNDVVVDSDGKKLWVVARDGSVCYSGDSGDSWVIQGTRWTPLEPLASPEALPVPSPEAQSSVARLLGQWKGSLVGLPWHMLIGGAALAYTDWRGCLGIY</sequence>
<proteinExistence type="predicted"/>
<dbReference type="Gene3D" id="2.130.10.10">
    <property type="entry name" value="YVTN repeat-like/Quinoprotein amine dehydrogenase"/>
    <property type="match status" value="1"/>
</dbReference>
<dbReference type="PANTHER" id="PTHR47199">
    <property type="entry name" value="PHOTOSYSTEM II STABILITY/ASSEMBLY FACTOR HCF136, CHLOROPLASTIC"/>
    <property type="match status" value="1"/>
</dbReference>